<proteinExistence type="predicted"/>
<sequence>MIAFSKRRIIFIIIVLAICWMTFNITFCSINSRASRVHVSFDFDDVEIKSTVSSINIVEDDINKVLIKIDGNTKELAKGEEYTIKTKNKAFITVPRNLDSIKIESVSGFISAYELSAKDIEINSVSGSIFGSDSNKPDDVLLNSVSGAIEYTSSTDSDFTAQTISGSVNVKSHAEDIKIKSVSGSLALDNEDSDSSFKFTTVSGSWQYDNQNGLGEIEISNSSEKMIHAETVSGSVKVY</sequence>
<dbReference type="EMBL" id="VUNN01000022">
    <property type="protein sequence ID" value="MSU06984.1"/>
    <property type="molecule type" value="Genomic_DNA"/>
</dbReference>
<evidence type="ECO:0000313" key="3">
    <source>
        <dbReference type="EMBL" id="MSU06984.1"/>
    </source>
</evidence>
<dbReference type="Proteomes" id="UP000460549">
    <property type="component" value="Unassembled WGS sequence"/>
</dbReference>
<evidence type="ECO:0000259" key="2">
    <source>
        <dbReference type="Pfam" id="PF13349"/>
    </source>
</evidence>
<evidence type="ECO:0000256" key="1">
    <source>
        <dbReference type="SAM" id="Phobius"/>
    </source>
</evidence>
<comment type="caution">
    <text evidence="3">The sequence shown here is derived from an EMBL/GenBank/DDBJ whole genome shotgun (WGS) entry which is preliminary data.</text>
</comment>
<dbReference type="InterPro" id="IPR025164">
    <property type="entry name" value="Toastrack_DUF4097"/>
</dbReference>
<keyword evidence="4" id="KW-1185">Reference proteome</keyword>
<dbReference type="RefSeq" id="WP_154426304.1">
    <property type="nucleotide sequence ID" value="NZ_VUNN01000022.1"/>
</dbReference>
<keyword evidence="1" id="KW-1133">Transmembrane helix</keyword>
<accession>A0A7X2PDL0</accession>
<name>A0A7X2PDL0_9SPIO</name>
<feature type="domain" description="DUF4097" evidence="2">
    <location>
        <begin position="69"/>
        <end position="237"/>
    </location>
</feature>
<gene>
    <name evidence="3" type="ORF">FYJ80_09400</name>
</gene>
<keyword evidence="1" id="KW-0812">Transmembrane</keyword>
<keyword evidence="1" id="KW-0472">Membrane</keyword>
<dbReference type="Pfam" id="PF13349">
    <property type="entry name" value="DUF4097"/>
    <property type="match status" value="1"/>
</dbReference>
<dbReference type="AlphaFoldDB" id="A0A7X2PDL0"/>
<organism evidence="3 4">
    <name type="scientific">Bullifex porci</name>
    <dbReference type="NCBI Taxonomy" id="2606638"/>
    <lineage>
        <taxon>Bacteria</taxon>
        <taxon>Pseudomonadati</taxon>
        <taxon>Spirochaetota</taxon>
        <taxon>Spirochaetia</taxon>
        <taxon>Spirochaetales</taxon>
        <taxon>Spirochaetaceae</taxon>
        <taxon>Bullifex</taxon>
    </lineage>
</organism>
<protein>
    <submittedName>
        <fullName evidence="3">DUF4097 domain-containing protein</fullName>
    </submittedName>
</protein>
<feature type="transmembrane region" description="Helical" evidence="1">
    <location>
        <begin position="9"/>
        <end position="27"/>
    </location>
</feature>
<reference evidence="3 4" key="1">
    <citation type="submission" date="2019-08" db="EMBL/GenBank/DDBJ databases">
        <title>In-depth cultivation of the pig gut microbiome towards novel bacterial diversity and tailored functional studies.</title>
        <authorList>
            <person name="Wylensek D."/>
            <person name="Hitch T.C.A."/>
            <person name="Clavel T."/>
        </authorList>
    </citation>
    <scope>NUCLEOTIDE SEQUENCE [LARGE SCALE GENOMIC DNA]</scope>
    <source>
        <strain evidence="3 4">NM-380-WT-3C1</strain>
    </source>
</reference>
<evidence type="ECO:0000313" key="4">
    <source>
        <dbReference type="Proteomes" id="UP000460549"/>
    </source>
</evidence>